<name>A0A2L2TCV4_9HYPO</name>
<evidence type="ECO:0000313" key="1">
    <source>
        <dbReference type="EMBL" id="CEI68812.1"/>
    </source>
</evidence>
<evidence type="ECO:0000313" key="2">
    <source>
        <dbReference type="Proteomes" id="UP000245910"/>
    </source>
</evidence>
<protein>
    <submittedName>
        <fullName evidence="1">Uncharacterized protein</fullName>
    </submittedName>
</protein>
<reference evidence="2" key="1">
    <citation type="submission" date="2014-10" db="EMBL/GenBank/DDBJ databases">
        <authorList>
            <person name="King R."/>
        </authorList>
    </citation>
    <scope>NUCLEOTIDE SEQUENCE [LARGE SCALE GENOMIC DNA]</scope>
    <source>
        <strain evidence="2">A3/5</strain>
    </source>
</reference>
<accession>A0A2L2TCV4</accession>
<organism evidence="1 2">
    <name type="scientific">Fusarium venenatum</name>
    <dbReference type="NCBI Taxonomy" id="56646"/>
    <lineage>
        <taxon>Eukaryota</taxon>
        <taxon>Fungi</taxon>
        <taxon>Dikarya</taxon>
        <taxon>Ascomycota</taxon>
        <taxon>Pezizomycotina</taxon>
        <taxon>Sordariomycetes</taxon>
        <taxon>Hypocreomycetidae</taxon>
        <taxon>Hypocreales</taxon>
        <taxon>Nectriaceae</taxon>
        <taxon>Fusarium</taxon>
    </lineage>
</organism>
<dbReference type="AlphaFoldDB" id="A0A2L2TCV4"/>
<dbReference type="EMBL" id="LN649231">
    <property type="protein sequence ID" value="CEI68812.1"/>
    <property type="molecule type" value="Genomic_DNA"/>
</dbReference>
<sequence length="71" mass="8089">MAAFVALLPHGFATKNALWKTYGMLTEQLKREDEAWKDKYQVKLSDISFTHACALPGKTPRPYHFARCAAF</sequence>
<proteinExistence type="predicted"/>
<keyword evidence="2" id="KW-1185">Reference proteome</keyword>
<dbReference type="Proteomes" id="UP000245910">
    <property type="component" value="Chromosome III"/>
</dbReference>